<proteinExistence type="predicted"/>
<accession>A0ABX5HP44</accession>
<reference evidence="1 2" key="2">
    <citation type="submission" date="2018-04" db="EMBL/GenBank/DDBJ databases">
        <title>Genomic sequence of a freshwater isolate of Shewanella morhuae.</title>
        <authorList>
            <person name="Castillo D.E."/>
            <person name="Gram L."/>
        </authorList>
    </citation>
    <scope>NUCLEOTIDE SEQUENCE [LARGE SCALE GENOMIC DNA]</scope>
    <source>
        <strain evidence="1 2">CW7</strain>
    </source>
</reference>
<evidence type="ECO:0008006" key="3">
    <source>
        <dbReference type="Google" id="ProtNLM"/>
    </source>
</evidence>
<dbReference type="Proteomes" id="UP000240506">
    <property type="component" value="Unassembled WGS sequence"/>
</dbReference>
<sequence length="374" mass="43333">MTFKIAVVDDEDVSNLLNNINLCGLSYTHIKPKSFQEDIENITDDYDLVLMDQKLAGNIDKVPYMGTTLIQELRTRMAENKLIPKPVILWSIAGNITSYQNEKSSHNLVDAVWNKEWLHHSNSGGRDECSKKIKTLVSGYKIITSILREYKSGNDMTASQLAAQIFGIKPEMIGGYIPEAVLGHLVNKNHHITHTLSNFLINAVLRFNGFLIDELTLASRLGVDVSCDEWEALKQNYLSDFKYDGVYSDFYSRWWASEFEVWWLDKISSEHPANLEAKDRVELLNQKFNLSLIAAKPANNHIESRFWHCCVIDRVPIDELDSYKVTSSERREWQDHFYASFDAINEKKHKEHGYELTQRDKERFLRTRRERTHG</sequence>
<gene>
    <name evidence="1" type="ORF">C9I43_16335</name>
</gene>
<dbReference type="EMBL" id="PYSG01000003">
    <property type="protein sequence ID" value="PTA48648.1"/>
    <property type="molecule type" value="Genomic_DNA"/>
</dbReference>
<name>A0ABX5HP44_9GAMM</name>
<comment type="caution">
    <text evidence="1">The sequence shown here is derived from an EMBL/GenBank/DDBJ whole genome shotgun (WGS) entry which is preliminary data.</text>
</comment>
<dbReference type="RefSeq" id="WP_107884541.1">
    <property type="nucleotide sequence ID" value="NZ_PYSG01000003.1"/>
</dbReference>
<evidence type="ECO:0000313" key="1">
    <source>
        <dbReference type="EMBL" id="PTA48648.1"/>
    </source>
</evidence>
<protein>
    <recommendedName>
        <fullName evidence="3">Response regulator</fullName>
    </recommendedName>
</protein>
<evidence type="ECO:0000313" key="2">
    <source>
        <dbReference type="Proteomes" id="UP000240506"/>
    </source>
</evidence>
<keyword evidence="2" id="KW-1185">Reference proteome</keyword>
<reference evidence="1 2" key="1">
    <citation type="submission" date="2018-03" db="EMBL/GenBank/DDBJ databases">
        <authorList>
            <person name="Dailey F.E."/>
        </authorList>
    </citation>
    <scope>NUCLEOTIDE SEQUENCE [LARGE SCALE GENOMIC DNA]</scope>
    <source>
        <strain evidence="1 2">CW7</strain>
    </source>
</reference>
<organism evidence="1 2">
    <name type="scientific">Shewanella morhuae</name>
    <dbReference type="NCBI Taxonomy" id="365591"/>
    <lineage>
        <taxon>Bacteria</taxon>
        <taxon>Pseudomonadati</taxon>
        <taxon>Pseudomonadota</taxon>
        <taxon>Gammaproteobacteria</taxon>
        <taxon>Alteromonadales</taxon>
        <taxon>Shewanellaceae</taxon>
        <taxon>Shewanella</taxon>
    </lineage>
</organism>